<sequence>MVRNLKNALRLLFIVPLVLALTGASGAVLADPPSRAGRLSAVEGEVALRRDSSRDWASAAVNLPVTTGDEIATESDARAELRIGSSVLRLDQATSVEVLRLDDERIRVRLKEGSVAMRIRSSDREDAIEVETRDGVAVPAAPGQYRVDFVDSGTLVSNHRGHIDFRTDDRHVGVTEGRRAQIWNDGPTDVQWDEPDEDNFMEWSFARDQRDDRIARNKYVSPEMTGAEDLYDYGDWREYDDYGPVWFPRDVPYGWAPYRYGRWVSIAPWGWTWVDDAPWGFAPFHYGRWVRIRGVWAWVPGRYIARPVYAPALVGWIGTPGVSITFTSGLPNVSWFPLAPREVYVPHYRYSPTYVRQVNITHVTNVIEIDRVVKTPRQVRYAFRDRSEAVTRVSERILRAPRPVALDVERRRDHRFREWERRGFPVREVVRSDGTRVRTVQPAQFMQQRGDRDERQPAVRDQRQDERLRFESRQERTEALRQQQTRERDERVGREQEQQRQHQLQREQQEQRREQLRQERRDEATTRQERLEALRQQNVREREEQGRREAAQQEEQQRQRSVLREQQEQRRDEARRTQREEVEQRQQERQQRLEAQRQQEVGEREARRQQIEQQREERSRQQAMQAQEQERRRDALRQQTEQREREVQQRQMQIQQQRQAEQQQRQVEQQQRQAERQRAQREPQQDNRRGGEEEQQQRRRPPFGQFEGGR</sequence>
<evidence type="ECO:0000313" key="3">
    <source>
        <dbReference type="EMBL" id="SIP89970.1"/>
    </source>
</evidence>
<dbReference type="STRING" id="34027.SAMN05421829_101240"/>
<keyword evidence="4" id="KW-1185">Reference proteome</keyword>
<dbReference type="OrthoDB" id="5485224at2"/>
<feature type="compositionally biased region" description="Basic and acidic residues" evidence="1">
    <location>
        <begin position="673"/>
        <end position="697"/>
    </location>
</feature>
<gene>
    <name evidence="3" type="ORF">SAMN05421829_101240</name>
</gene>
<keyword evidence="2" id="KW-0732">Signal</keyword>
<organism evidence="3 4">
    <name type="scientific">Aromatoleum tolulyticum</name>
    <dbReference type="NCBI Taxonomy" id="34027"/>
    <lineage>
        <taxon>Bacteria</taxon>
        <taxon>Pseudomonadati</taxon>
        <taxon>Pseudomonadota</taxon>
        <taxon>Betaproteobacteria</taxon>
        <taxon>Rhodocyclales</taxon>
        <taxon>Rhodocyclaceae</taxon>
        <taxon>Aromatoleum</taxon>
    </lineage>
</organism>
<dbReference type="RefSeq" id="WP_076600268.1">
    <property type="nucleotide sequence ID" value="NZ_FTMD01000001.1"/>
</dbReference>
<dbReference type="PANTHER" id="PTHR38731:SF3">
    <property type="entry name" value="BLL6125 PROTEIN"/>
    <property type="match status" value="1"/>
</dbReference>
<dbReference type="InterPro" id="IPR046535">
    <property type="entry name" value="DUF6600"/>
</dbReference>
<evidence type="ECO:0000313" key="4">
    <source>
        <dbReference type="Proteomes" id="UP000186819"/>
    </source>
</evidence>
<evidence type="ECO:0008006" key="5">
    <source>
        <dbReference type="Google" id="ProtNLM"/>
    </source>
</evidence>
<name>A0A1N6ND18_9RHOO</name>
<feature type="region of interest" description="Disordered" evidence="1">
    <location>
        <begin position="438"/>
        <end position="710"/>
    </location>
</feature>
<dbReference type="Pfam" id="PF20245">
    <property type="entry name" value="DUF6600"/>
    <property type="match status" value="1"/>
</dbReference>
<feature type="compositionally biased region" description="Basic and acidic residues" evidence="1">
    <location>
        <begin position="449"/>
        <end position="620"/>
    </location>
</feature>
<feature type="chain" id="PRO_5012184632" description="FecR family protein" evidence="2">
    <location>
        <begin position="31"/>
        <end position="710"/>
    </location>
</feature>
<dbReference type="PANTHER" id="PTHR38731">
    <property type="entry name" value="LIPL45-RELATED LIPOPROTEIN-RELATED"/>
    <property type="match status" value="1"/>
</dbReference>
<dbReference type="AlphaFoldDB" id="A0A1N6ND18"/>
<feature type="signal peptide" evidence="2">
    <location>
        <begin position="1"/>
        <end position="30"/>
    </location>
</feature>
<reference evidence="4" key="1">
    <citation type="submission" date="2017-01" db="EMBL/GenBank/DDBJ databases">
        <authorList>
            <person name="Varghese N."/>
            <person name="Submissions S."/>
        </authorList>
    </citation>
    <scope>NUCLEOTIDE SEQUENCE [LARGE SCALE GENOMIC DNA]</scope>
    <source>
        <strain evidence="4">ATCC 51758</strain>
    </source>
</reference>
<dbReference type="Proteomes" id="UP000186819">
    <property type="component" value="Unassembled WGS sequence"/>
</dbReference>
<dbReference type="EMBL" id="FTMD01000001">
    <property type="protein sequence ID" value="SIP89970.1"/>
    <property type="molecule type" value="Genomic_DNA"/>
</dbReference>
<protein>
    <recommendedName>
        <fullName evidence="5">FecR family protein</fullName>
    </recommendedName>
</protein>
<evidence type="ECO:0000256" key="2">
    <source>
        <dbReference type="SAM" id="SignalP"/>
    </source>
</evidence>
<accession>A0A1N6ND18</accession>
<evidence type="ECO:0000256" key="1">
    <source>
        <dbReference type="SAM" id="MobiDB-lite"/>
    </source>
</evidence>
<feature type="compositionally biased region" description="Basic and acidic residues" evidence="1">
    <location>
        <begin position="628"/>
        <end position="648"/>
    </location>
</feature>
<proteinExistence type="predicted"/>
<feature type="compositionally biased region" description="Low complexity" evidence="1">
    <location>
        <begin position="649"/>
        <end position="672"/>
    </location>
</feature>